<dbReference type="EMBL" id="KV441556">
    <property type="protein sequence ID" value="OAG02350.1"/>
    <property type="molecule type" value="Genomic_DNA"/>
</dbReference>
<organism evidence="1 2">
    <name type="scientific">Paraphaeosphaeria sporulosa</name>
    <dbReference type="NCBI Taxonomy" id="1460663"/>
    <lineage>
        <taxon>Eukaryota</taxon>
        <taxon>Fungi</taxon>
        <taxon>Dikarya</taxon>
        <taxon>Ascomycota</taxon>
        <taxon>Pezizomycotina</taxon>
        <taxon>Dothideomycetes</taxon>
        <taxon>Pleosporomycetidae</taxon>
        <taxon>Pleosporales</taxon>
        <taxon>Massarineae</taxon>
        <taxon>Didymosphaeriaceae</taxon>
        <taxon>Paraphaeosphaeria</taxon>
    </lineage>
</organism>
<dbReference type="AlphaFoldDB" id="A0A177C6M4"/>
<gene>
    <name evidence="1" type="ORF">CC84DRAFT_1009945</name>
</gene>
<accession>A0A177C6M4</accession>
<dbReference type="InParanoid" id="A0A177C6M4"/>
<keyword evidence="2" id="KW-1185">Reference proteome</keyword>
<protein>
    <submittedName>
        <fullName evidence="1">Uncharacterized protein</fullName>
    </submittedName>
</protein>
<evidence type="ECO:0000313" key="2">
    <source>
        <dbReference type="Proteomes" id="UP000077069"/>
    </source>
</evidence>
<dbReference type="RefSeq" id="XP_018032715.1">
    <property type="nucleotide sequence ID" value="XM_018173362.1"/>
</dbReference>
<evidence type="ECO:0000313" key="1">
    <source>
        <dbReference type="EMBL" id="OAG02350.1"/>
    </source>
</evidence>
<proteinExistence type="predicted"/>
<sequence>MSSAYCVETQTSIFRRIRFFVFDELVHRLEEHTVLHPARVIGERRPLRYLVQPLRQSLAASGYIVEAGLALHLESLLNHSFNAGAANNIPAWCLKSLAQCCGVVFFDAVFASAGGSFGVEWEGAGEGLVGVAGEEIAEFEGEHNGCGLRCASREERAFGTGFGDARHKIDGFVCGEIQFGHDAV</sequence>
<dbReference type="GeneID" id="28756848"/>
<dbReference type="Proteomes" id="UP000077069">
    <property type="component" value="Unassembled WGS sequence"/>
</dbReference>
<name>A0A177C6M4_9PLEO</name>
<reference evidence="1 2" key="1">
    <citation type="submission" date="2016-05" db="EMBL/GenBank/DDBJ databases">
        <title>Comparative analysis of secretome profiles of manganese(II)-oxidizing ascomycete fungi.</title>
        <authorList>
            <consortium name="DOE Joint Genome Institute"/>
            <person name="Zeiner C.A."/>
            <person name="Purvine S.O."/>
            <person name="Zink E.M."/>
            <person name="Wu S."/>
            <person name="Pasa-Tolic L."/>
            <person name="Chaput D.L."/>
            <person name="Haridas S."/>
            <person name="Grigoriev I.V."/>
            <person name="Santelli C.M."/>
            <person name="Hansel C.M."/>
        </authorList>
    </citation>
    <scope>NUCLEOTIDE SEQUENCE [LARGE SCALE GENOMIC DNA]</scope>
    <source>
        <strain evidence="1 2">AP3s5-JAC2a</strain>
    </source>
</reference>